<evidence type="ECO:0000256" key="1">
    <source>
        <dbReference type="ARBA" id="ARBA00004477"/>
    </source>
</evidence>
<evidence type="ECO:0000256" key="6">
    <source>
        <dbReference type="ARBA" id="ARBA00022989"/>
    </source>
</evidence>
<sequence length="243" mass="27188">MAEYQCIECGANVPSLYTDFKAGIIRISHCKSCGSVADKYIEYDPVIIFLDAMLLQPQPYRHLLINTQFESHWRLALVLWVCDAFAKLVLQRSELTSGPHNSLDGIQYTHLGLELYLNYIVAASELLALLLSVQAVLFLRSLLQGGSVGLIWSQLITKAVIVASLGRVLAVPALLWGRSFSTAFVWLCDGFVFLSTLQALRVVLSAGKYKTLWTAVAVAVGFLAQWRLSEVMRAWFKYFFSMP</sequence>
<evidence type="ECO:0000256" key="8">
    <source>
        <dbReference type="ARBA" id="ARBA00023098"/>
    </source>
</evidence>
<dbReference type="Proteomes" id="UP000694888">
    <property type="component" value="Unplaced"/>
</dbReference>
<keyword evidence="9 10" id="KW-0472">Membrane</keyword>
<keyword evidence="4 10" id="KW-0812">Transmembrane</keyword>
<reference evidence="12" key="1">
    <citation type="submission" date="2025-08" db="UniProtKB">
        <authorList>
            <consortium name="RefSeq"/>
        </authorList>
    </citation>
    <scope>IDENTIFICATION</scope>
</reference>
<dbReference type="InterPro" id="IPR007290">
    <property type="entry name" value="Arv1"/>
</dbReference>
<dbReference type="RefSeq" id="XP_005101724.1">
    <property type="nucleotide sequence ID" value="XM_005101667.3"/>
</dbReference>
<dbReference type="GeneID" id="101859576"/>
<evidence type="ECO:0000313" key="12">
    <source>
        <dbReference type="RefSeq" id="XP_005101724.1"/>
    </source>
</evidence>
<feature type="transmembrane region" description="Helical" evidence="10">
    <location>
        <begin position="119"/>
        <end position="143"/>
    </location>
</feature>
<keyword evidence="8 10" id="KW-0443">Lipid metabolism</keyword>
<keyword evidence="6 10" id="KW-1133">Transmembrane helix</keyword>
<comment type="subcellular location">
    <subcellularLocation>
        <location evidence="1 10">Endoplasmic reticulum membrane</location>
        <topology evidence="1 10">Multi-pass membrane protein</topology>
    </subcellularLocation>
</comment>
<feature type="transmembrane region" description="Helical" evidence="10">
    <location>
        <begin position="183"/>
        <end position="204"/>
    </location>
</feature>
<evidence type="ECO:0000313" key="11">
    <source>
        <dbReference type="Proteomes" id="UP000694888"/>
    </source>
</evidence>
<feature type="transmembrane region" description="Helical" evidence="10">
    <location>
        <begin position="211"/>
        <end position="228"/>
    </location>
</feature>
<dbReference type="Pfam" id="PF04161">
    <property type="entry name" value="Arv1"/>
    <property type="match status" value="1"/>
</dbReference>
<evidence type="ECO:0000256" key="4">
    <source>
        <dbReference type="ARBA" id="ARBA00022692"/>
    </source>
</evidence>
<accession>A0ABM0JUE1</accession>
<gene>
    <name evidence="12" type="primary">LOC101859576</name>
</gene>
<evidence type="ECO:0000256" key="2">
    <source>
        <dbReference type="ARBA" id="ARBA00009187"/>
    </source>
</evidence>
<dbReference type="PANTHER" id="PTHR14467:SF0">
    <property type="entry name" value="PROTEIN ARV1"/>
    <property type="match status" value="1"/>
</dbReference>
<comment type="similarity">
    <text evidence="2 10">Belongs to the ARV1 family.</text>
</comment>
<keyword evidence="5 10" id="KW-0256">Endoplasmic reticulum</keyword>
<evidence type="ECO:0000256" key="5">
    <source>
        <dbReference type="ARBA" id="ARBA00022824"/>
    </source>
</evidence>
<keyword evidence="3 10" id="KW-0813">Transport</keyword>
<feature type="transmembrane region" description="Helical" evidence="10">
    <location>
        <begin position="155"/>
        <end position="177"/>
    </location>
</feature>
<keyword evidence="7 10" id="KW-0445">Lipid transport</keyword>
<evidence type="ECO:0000256" key="3">
    <source>
        <dbReference type="ARBA" id="ARBA00022448"/>
    </source>
</evidence>
<evidence type="ECO:0000256" key="10">
    <source>
        <dbReference type="RuleBase" id="RU368065"/>
    </source>
</evidence>
<evidence type="ECO:0000256" key="7">
    <source>
        <dbReference type="ARBA" id="ARBA00023055"/>
    </source>
</evidence>
<name>A0ABM0JUE1_APLCA</name>
<proteinExistence type="inferred from homology"/>
<evidence type="ECO:0000256" key="9">
    <source>
        <dbReference type="ARBA" id="ARBA00023136"/>
    </source>
</evidence>
<keyword evidence="11" id="KW-1185">Reference proteome</keyword>
<organism evidence="11 12">
    <name type="scientific">Aplysia californica</name>
    <name type="common">California sea hare</name>
    <dbReference type="NCBI Taxonomy" id="6500"/>
    <lineage>
        <taxon>Eukaryota</taxon>
        <taxon>Metazoa</taxon>
        <taxon>Spiralia</taxon>
        <taxon>Lophotrochozoa</taxon>
        <taxon>Mollusca</taxon>
        <taxon>Gastropoda</taxon>
        <taxon>Heterobranchia</taxon>
        <taxon>Euthyneura</taxon>
        <taxon>Tectipleura</taxon>
        <taxon>Aplysiida</taxon>
        <taxon>Aplysioidea</taxon>
        <taxon>Aplysiidae</taxon>
        <taxon>Aplysia</taxon>
    </lineage>
</organism>
<comment type="function">
    <text evidence="10">Mediator of sterol homeostasis involved in sterol uptake, trafficking and distribution into membranes.</text>
</comment>
<dbReference type="PANTHER" id="PTHR14467">
    <property type="entry name" value="ARV1"/>
    <property type="match status" value="1"/>
</dbReference>
<protein>
    <recommendedName>
        <fullName evidence="10">Protein ARV</fullName>
    </recommendedName>
</protein>